<dbReference type="Pfam" id="PF23247">
    <property type="entry name" value="LRR_RPS2"/>
    <property type="match status" value="1"/>
</dbReference>
<dbReference type="PANTHER" id="PTHR36766:SF51">
    <property type="entry name" value="DISEASE RESISTANCE RPP13-LIKE PROTEIN 1"/>
    <property type="match status" value="1"/>
</dbReference>
<evidence type="ECO:0008006" key="13">
    <source>
        <dbReference type="Google" id="ProtNLM"/>
    </source>
</evidence>
<keyword evidence="3" id="KW-0547">Nucleotide-binding</keyword>
<gene>
    <name evidence="11" type="ORF">TEA_024592</name>
</gene>
<dbReference type="SUPFAM" id="SSF52047">
    <property type="entry name" value="RNI-like"/>
    <property type="match status" value="2"/>
</dbReference>
<dbReference type="InterPro" id="IPR057135">
    <property type="entry name" value="At4g27190-like_LRR"/>
</dbReference>
<dbReference type="Pfam" id="PF18052">
    <property type="entry name" value="Rx_N"/>
    <property type="match status" value="1"/>
</dbReference>
<dbReference type="GO" id="GO:0051707">
    <property type="term" value="P:response to other organism"/>
    <property type="evidence" value="ECO:0007669"/>
    <property type="project" value="UniProtKB-ARBA"/>
</dbReference>
<accession>A0A4S4E528</accession>
<evidence type="ECO:0000256" key="6">
    <source>
        <dbReference type="SAM" id="MobiDB-lite"/>
    </source>
</evidence>
<dbReference type="Gene3D" id="3.40.50.300">
    <property type="entry name" value="P-loop containing nucleotide triphosphate hydrolases"/>
    <property type="match status" value="2"/>
</dbReference>
<evidence type="ECO:0000259" key="8">
    <source>
        <dbReference type="Pfam" id="PF18052"/>
    </source>
</evidence>
<dbReference type="Gene3D" id="3.80.10.10">
    <property type="entry name" value="Ribonuclease Inhibitor"/>
    <property type="match status" value="2"/>
</dbReference>
<dbReference type="InterPro" id="IPR027417">
    <property type="entry name" value="P-loop_NTPase"/>
</dbReference>
<feature type="region of interest" description="Disordered" evidence="6">
    <location>
        <begin position="1"/>
        <end position="60"/>
    </location>
</feature>
<evidence type="ECO:0000256" key="2">
    <source>
        <dbReference type="ARBA" id="ARBA00022737"/>
    </source>
</evidence>
<feature type="domain" description="Disease resistance N-terminal" evidence="8">
    <location>
        <begin position="104"/>
        <end position="193"/>
    </location>
</feature>
<keyword evidence="4" id="KW-0611">Plant defense</keyword>
<organism evidence="11 12">
    <name type="scientific">Camellia sinensis var. sinensis</name>
    <name type="common">China tea</name>
    <dbReference type="NCBI Taxonomy" id="542762"/>
    <lineage>
        <taxon>Eukaryota</taxon>
        <taxon>Viridiplantae</taxon>
        <taxon>Streptophyta</taxon>
        <taxon>Embryophyta</taxon>
        <taxon>Tracheophyta</taxon>
        <taxon>Spermatophyta</taxon>
        <taxon>Magnoliopsida</taxon>
        <taxon>eudicotyledons</taxon>
        <taxon>Gunneridae</taxon>
        <taxon>Pentapetalae</taxon>
        <taxon>asterids</taxon>
        <taxon>Ericales</taxon>
        <taxon>Theaceae</taxon>
        <taxon>Camellia</taxon>
    </lineage>
</organism>
<dbReference type="FunFam" id="3.40.50.300:FF:001091">
    <property type="entry name" value="Probable disease resistance protein At1g61300"/>
    <property type="match status" value="2"/>
</dbReference>
<keyword evidence="1" id="KW-0433">Leucine-rich repeat</keyword>
<dbReference type="Proteomes" id="UP000306102">
    <property type="component" value="Unassembled WGS sequence"/>
</dbReference>
<dbReference type="SUPFAM" id="SSF52058">
    <property type="entry name" value="L domain-like"/>
    <property type="match status" value="1"/>
</dbReference>
<evidence type="ECO:0000313" key="12">
    <source>
        <dbReference type="Proteomes" id="UP000306102"/>
    </source>
</evidence>
<dbReference type="PANTHER" id="PTHR36766">
    <property type="entry name" value="PLANT BROAD-SPECTRUM MILDEW RESISTANCE PROTEIN RPW8"/>
    <property type="match status" value="1"/>
</dbReference>
<dbReference type="STRING" id="542762.A0A4S4E528"/>
<feature type="domain" description="Disease resistance protein At4g27190-like leucine-rich repeats" evidence="9">
    <location>
        <begin position="1349"/>
        <end position="1455"/>
    </location>
</feature>
<feature type="domain" description="NB-ARC" evidence="7">
    <location>
        <begin position="278"/>
        <end position="451"/>
    </location>
</feature>
<evidence type="ECO:0000259" key="7">
    <source>
        <dbReference type="Pfam" id="PF00931"/>
    </source>
</evidence>
<dbReference type="GO" id="GO:0006952">
    <property type="term" value="P:defense response"/>
    <property type="evidence" value="ECO:0007669"/>
    <property type="project" value="UniProtKB-KW"/>
</dbReference>
<comment type="caution">
    <text evidence="11">The sequence shown here is derived from an EMBL/GenBank/DDBJ whole genome shotgun (WGS) entry which is preliminary data.</text>
</comment>
<keyword evidence="12" id="KW-1185">Reference proteome</keyword>
<dbReference type="InterPro" id="IPR032675">
    <property type="entry name" value="LRR_dom_sf"/>
</dbReference>
<dbReference type="GO" id="GO:0005524">
    <property type="term" value="F:ATP binding"/>
    <property type="evidence" value="ECO:0007669"/>
    <property type="project" value="UniProtKB-KW"/>
</dbReference>
<reference evidence="11 12" key="1">
    <citation type="journal article" date="2018" name="Proc. Natl. Acad. Sci. U.S.A.">
        <title>Draft genome sequence of Camellia sinensis var. sinensis provides insights into the evolution of the tea genome and tea quality.</title>
        <authorList>
            <person name="Wei C."/>
            <person name="Yang H."/>
            <person name="Wang S."/>
            <person name="Zhao J."/>
            <person name="Liu C."/>
            <person name="Gao L."/>
            <person name="Xia E."/>
            <person name="Lu Y."/>
            <person name="Tai Y."/>
            <person name="She G."/>
            <person name="Sun J."/>
            <person name="Cao H."/>
            <person name="Tong W."/>
            <person name="Gao Q."/>
            <person name="Li Y."/>
            <person name="Deng W."/>
            <person name="Jiang X."/>
            <person name="Wang W."/>
            <person name="Chen Q."/>
            <person name="Zhang S."/>
            <person name="Li H."/>
            <person name="Wu J."/>
            <person name="Wang P."/>
            <person name="Li P."/>
            <person name="Shi C."/>
            <person name="Zheng F."/>
            <person name="Jian J."/>
            <person name="Huang B."/>
            <person name="Shan D."/>
            <person name="Shi M."/>
            <person name="Fang C."/>
            <person name="Yue Y."/>
            <person name="Li F."/>
            <person name="Li D."/>
            <person name="Wei S."/>
            <person name="Han B."/>
            <person name="Jiang C."/>
            <person name="Yin Y."/>
            <person name="Xia T."/>
            <person name="Zhang Z."/>
            <person name="Bennetzen J.L."/>
            <person name="Zhao S."/>
            <person name="Wan X."/>
        </authorList>
    </citation>
    <scope>NUCLEOTIDE SEQUENCE [LARGE SCALE GENOMIC DNA]</scope>
    <source>
        <strain evidence="12">cv. Shuchazao</strain>
        <tissue evidence="11">Leaf</tissue>
    </source>
</reference>
<evidence type="ECO:0000256" key="3">
    <source>
        <dbReference type="ARBA" id="ARBA00022741"/>
    </source>
</evidence>
<sequence length="1742" mass="196810">MSSPNSPNFFFLVSEAENQKEKKEKRRKEEGGRRRRRRGTGGGHNHRGGGGGGGAGQRRGWAGRRSVNDLFSLLCFASDLGFPFLSLPFPSAMAIVEVFIAAFLTVLLEKMASGEFLKFARYQGIHTRLSNWSNMLSKIQAVLIDAEEKQLTDRAVNHWLEDLHDLAYDLDDVVDEFATEALRQKLMEDPTPQASSSKVWNFIPTCCTNFKPTSVVLNFQMRSKIEEINTRLCNIFEQCSKLNLGKIIGTTPTPSTKTWQRPESTSLFDEPRLYGREHDRGKIIDLLVREDESSHIDVGVIAIVGMGGIGKTTLARMVYNHETVDKHFHLKAWVCVSDDVDIIRITKAIIESVTSQTCSFYGFEQAQVQLNCALAGRRFLIVLDDVCNTKYSDWSNLKRLFNSGAEGSKVLVTTSNRDVASMMATVELHVIEVLSDEDCWSLFAQHAFENTSIDANRSLELIGKRIVEKCKGLPLAATTLGGLLRCKVRDEEWVDVLRSKVWDLSHEERYNHLQNVVEIEEITTILHNRSQQHLKLNSKKIVGTTSVQIGQKRESTSLIDVPLVYGRKHDQRKIIELLVREDESSHINVGVIAIVGMDGIGKTTVARMVYNHETVDKHFHLKAWVCVSDDFDIMRLTKAILESVTSQPCSFYGLDQAQVQLQKALAGRRFLIVLDDVWNKKYSDWNILKSPFNSGAQGSTVVVTTCNRDVARMMATVELHDIEVLSDEDCWSLFAQHAFENTSIDGNPNLELIGKKIVEKCKGLPLAATTLGGLLRCRVRDEEWVDVLHSKIWDLSHEESYHHLQSVVEIEEITTILHNRSQQHSELNSEKIVGTTSVQIWQRLPSTSLLHGPRIYGREKDQRKIIELLLGGDESSQNNVGGYCDGVKKFESFHKAKHLRTFLPFSLKETSGYLTRNVAFDLLPKLPCLRALSLSRYRINQVPDSIGDLKLLRFLNLSYTPIIRLPKSLGTLFNLQTLMLRGCGYLKKFPKNMGNLISLRHLDITDADSLEEMPLGIGKLTSLRTLSNFIVNIGSQISELGNLIHLGGTLSISGLQNLVDPLDARGASFNEKHHLDVLSMEWSKSSDDLRNEIVETEVLDMLQPQKNLKSLHIRYYFGTRFPAWIGDPLFSKMACLRLENCQNCLSLPPLGQLPSLNELYIEGMSTIKHVGLEFYGQGVSKPFPLLERLSFVNMPEWVDWSTFGVNKEVKPFPCVSELSIQKCPKLLGMLPYDLPCLSSLTINECPQLLVDVSSLIFQSLTFLSIRDAPLPSLQMLLEARNTLEPTSLTSLDMKDVSIPDFLCNPSVADEVMLENAMSKHLSSVTSLRFENIEKLAFLPKFVTEGLMGLEKLKIYGCKELRTLWKNDVGLQNRLLALQHLVIRNCHQLVSLFEEEKDDENKWQQQKQQHQEIPCIVSLEFLEIYNCEKLEKLPRGLHTFTSLGELRIKRCPSLVSFPETGFPSTLRKLVVDKCKALKSLSGWIMQNGNNNNLEVLQVTGCPSLTYLGGVPTTLKHLKIWWCEKLEQLLVEEATRIEYPLLEYVDIWHCQSLKYLPEGWFPLTSLQRLAINSCPAGGGIVSYFIDKGNFLTNLTSLSISNIKTSKPPSEWNFHKFSSLIEFRIGGAVIVQEEYLEVSSFPMDGMLLPSSLIKLCIWSFSNLESLSSKGFENLNFLESLFIGDCPRLASFPEQGLPPSLLHLCIYECPILKQQFETGEYWPLVAFIPCVEIDGRSIFGSEEEDK</sequence>
<dbReference type="InterPro" id="IPR042197">
    <property type="entry name" value="Apaf_helical"/>
</dbReference>
<name>A0A4S4E528_CAMSN</name>
<keyword evidence="5" id="KW-0067">ATP-binding</keyword>
<keyword evidence="2" id="KW-0677">Repeat</keyword>
<feature type="domain" description="R13L1/DRL21-like LRR repeat region" evidence="10">
    <location>
        <begin position="1037"/>
        <end position="1164"/>
    </location>
</feature>
<dbReference type="InterPro" id="IPR041118">
    <property type="entry name" value="Rx_N"/>
</dbReference>
<dbReference type="Pfam" id="PF00931">
    <property type="entry name" value="NB-ARC"/>
    <property type="match status" value="2"/>
</dbReference>
<dbReference type="SUPFAM" id="SSF52540">
    <property type="entry name" value="P-loop containing nucleoside triphosphate hydrolases"/>
    <property type="match status" value="2"/>
</dbReference>
<evidence type="ECO:0000313" key="11">
    <source>
        <dbReference type="EMBL" id="THG10624.1"/>
    </source>
</evidence>
<feature type="compositionally biased region" description="Basic residues" evidence="6">
    <location>
        <begin position="33"/>
        <end position="47"/>
    </location>
</feature>
<dbReference type="InterPro" id="IPR002182">
    <property type="entry name" value="NB-ARC"/>
</dbReference>
<dbReference type="EMBL" id="SDRB02007803">
    <property type="protein sequence ID" value="THG10624.1"/>
    <property type="molecule type" value="Genomic_DNA"/>
</dbReference>
<feature type="compositionally biased region" description="Gly residues" evidence="6">
    <location>
        <begin position="48"/>
        <end position="57"/>
    </location>
</feature>
<evidence type="ECO:0000256" key="4">
    <source>
        <dbReference type="ARBA" id="ARBA00022821"/>
    </source>
</evidence>
<dbReference type="GO" id="GO:0043531">
    <property type="term" value="F:ADP binding"/>
    <property type="evidence" value="ECO:0007669"/>
    <property type="project" value="InterPro"/>
</dbReference>
<dbReference type="Pfam" id="PF25019">
    <property type="entry name" value="LRR_R13L1-DRL21"/>
    <property type="match status" value="1"/>
</dbReference>
<protein>
    <recommendedName>
        <fullName evidence="13">Disease resistance RPP13-like protein 1</fullName>
    </recommendedName>
</protein>
<dbReference type="InterPro" id="IPR056789">
    <property type="entry name" value="LRR_R13L1-DRL21"/>
</dbReference>
<feature type="domain" description="NB-ARC" evidence="7">
    <location>
        <begin position="569"/>
        <end position="742"/>
    </location>
</feature>
<dbReference type="Gene3D" id="1.20.5.4130">
    <property type="match status" value="1"/>
</dbReference>
<evidence type="ECO:0000259" key="9">
    <source>
        <dbReference type="Pfam" id="PF23247"/>
    </source>
</evidence>
<proteinExistence type="predicted"/>
<dbReference type="PRINTS" id="PR00364">
    <property type="entry name" value="DISEASERSIST"/>
</dbReference>
<evidence type="ECO:0000256" key="1">
    <source>
        <dbReference type="ARBA" id="ARBA00022614"/>
    </source>
</evidence>
<feature type="compositionally biased region" description="Basic and acidic residues" evidence="6">
    <location>
        <begin position="17"/>
        <end position="32"/>
    </location>
</feature>
<dbReference type="Gene3D" id="1.10.8.430">
    <property type="entry name" value="Helical domain of apoptotic protease-activating factors"/>
    <property type="match status" value="2"/>
</dbReference>
<evidence type="ECO:0000256" key="5">
    <source>
        <dbReference type="ARBA" id="ARBA00022840"/>
    </source>
</evidence>
<evidence type="ECO:0000259" key="10">
    <source>
        <dbReference type="Pfam" id="PF25019"/>
    </source>
</evidence>